<evidence type="ECO:0000313" key="4">
    <source>
        <dbReference type="Proteomes" id="UP000244168"/>
    </source>
</evidence>
<dbReference type="PANTHER" id="PTHR30383:SF5">
    <property type="entry name" value="SGNH HYDROLASE-TYPE ESTERASE DOMAIN-CONTAINING PROTEIN"/>
    <property type="match status" value="1"/>
</dbReference>
<dbReference type="RefSeq" id="WP_107830142.1">
    <property type="nucleotide sequence ID" value="NZ_CP160205.1"/>
</dbReference>
<dbReference type="AlphaFoldDB" id="A0A2T5J7P3"/>
<dbReference type="Gene3D" id="3.40.50.1110">
    <property type="entry name" value="SGNH hydrolase"/>
    <property type="match status" value="1"/>
</dbReference>
<accession>A0A2T5J7P3</accession>
<dbReference type="InterPro" id="IPR013830">
    <property type="entry name" value="SGNH_hydro"/>
</dbReference>
<feature type="chain" id="PRO_5015567549" evidence="1">
    <location>
        <begin position="22"/>
        <end position="218"/>
    </location>
</feature>
<dbReference type="OrthoDB" id="9790057at2"/>
<evidence type="ECO:0000256" key="1">
    <source>
        <dbReference type="SAM" id="SignalP"/>
    </source>
</evidence>
<dbReference type="InterPro" id="IPR036514">
    <property type="entry name" value="SGNH_hydro_sf"/>
</dbReference>
<evidence type="ECO:0000259" key="2">
    <source>
        <dbReference type="Pfam" id="PF13472"/>
    </source>
</evidence>
<feature type="domain" description="SGNH hydrolase-type esterase" evidence="2">
    <location>
        <begin position="57"/>
        <end position="208"/>
    </location>
</feature>
<evidence type="ECO:0000313" key="3">
    <source>
        <dbReference type="EMBL" id="PTQ95168.1"/>
    </source>
</evidence>
<comment type="caution">
    <text evidence="3">The sequence shown here is derived from an EMBL/GenBank/DDBJ whole genome shotgun (WGS) entry which is preliminary data.</text>
</comment>
<dbReference type="Proteomes" id="UP000244168">
    <property type="component" value="Unassembled WGS sequence"/>
</dbReference>
<gene>
    <name evidence="3" type="ORF">C8P68_106383</name>
</gene>
<dbReference type="EMBL" id="QAOQ01000006">
    <property type="protein sequence ID" value="PTQ95168.1"/>
    <property type="molecule type" value="Genomic_DNA"/>
</dbReference>
<feature type="signal peptide" evidence="1">
    <location>
        <begin position="1"/>
        <end position="21"/>
    </location>
</feature>
<protein>
    <submittedName>
        <fullName evidence="3">Lysophospholipase L1-like esterase</fullName>
    </submittedName>
</protein>
<reference evidence="3 4" key="1">
    <citation type="submission" date="2018-04" db="EMBL/GenBank/DDBJ databases">
        <title>Genomic Encyclopedia of Archaeal and Bacterial Type Strains, Phase II (KMG-II): from individual species to whole genera.</title>
        <authorList>
            <person name="Goeker M."/>
        </authorList>
    </citation>
    <scope>NUCLEOTIDE SEQUENCE [LARGE SCALE GENOMIC DNA]</scope>
    <source>
        <strain evidence="3 4">DSM 26809</strain>
    </source>
</reference>
<dbReference type="PANTHER" id="PTHR30383">
    <property type="entry name" value="THIOESTERASE 1/PROTEASE 1/LYSOPHOSPHOLIPASE L1"/>
    <property type="match status" value="1"/>
</dbReference>
<dbReference type="GO" id="GO:0004622">
    <property type="term" value="F:phosphatidylcholine lysophospholipase activity"/>
    <property type="evidence" value="ECO:0007669"/>
    <property type="project" value="TreeGrafter"/>
</dbReference>
<sequence>MKIKYLFFALLLTLSAPHIFAQSIPFAEEIKAFKHQDSLNMPKPGGLLFIGSSSIRKWDDLQKRFADKPIIQRGVGGSQLWQWVKYYSPDLIYPYKAKKIFIYAGENDINAGRTPENVYHDFVTLYGMIKEHSPDAEIYFLSLKQSPSRAKTYAQALEANRLIAAYIKDKKKTHFIDVNTVLFDTNGQPDTSLFQKDMLHLNSKGYDRWQKAIQTLVR</sequence>
<dbReference type="Pfam" id="PF13472">
    <property type="entry name" value="Lipase_GDSL_2"/>
    <property type="match status" value="1"/>
</dbReference>
<keyword evidence="1" id="KW-0732">Signal</keyword>
<keyword evidence="4" id="KW-1185">Reference proteome</keyword>
<dbReference type="InterPro" id="IPR051532">
    <property type="entry name" value="Ester_Hydrolysis_Enzymes"/>
</dbReference>
<dbReference type="SUPFAM" id="SSF52266">
    <property type="entry name" value="SGNH hydrolase"/>
    <property type="match status" value="1"/>
</dbReference>
<proteinExistence type="predicted"/>
<name>A0A2T5J7P3_9SPHI</name>
<organism evidence="3 4">
    <name type="scientific">Mucilaginibacter yixingensis</name>
    <dbReference type="NCBI Taxonomy" id="1295612"/>
    <lineage>
        <taxon>Bacteria</taxon>
        <taxon>Pseudomonadati</taxon>
        <taxon>Bacteroidota</taxon>
        <taxon>Sphingobacteriia</taxon>
        <taxon>Sphingobacteriales</taxon>
        <taxon>Sphingobacteriaceae</taxon>
        <taxon>Mucilaginibacter</taxon>
    </lineage>
</organism>